<dbReference type="PROSITE" id="PS00639">
    <property type="entry name" value="THIOL_PROTEASE_HIS"/>
    <property type="match status" value="1"/>
</dbReference>
<dbReference type="SMART" id="SM00645">
    <property type="entry name" value="Pept_C1"/>
    <property type="match status" value="1"/>
</dbReference>
<organism evidence="3 4">
    <name type="scientific">Planosporangium flavigriseum</name>
    <dbReference type="NCBI Taxonomy" id="373681"/>
    <lineage>
        <taxon>Bacteria</taxon>
        <taxon>Bacillati</taxon>
        <taxon>Actinomycetota</taxon>
        <taxon>Actinomycetes</taxon>
        <taxon>Micromonosporales</taxon>
        <taxon>Micromonosporaceae</taxon>
        <taxon>Planosporangium</taxon>
    </lineage>
</organism>
<comment type="similarity">
    <text evidence="1">Belongs to the peptidase C1 family.</text>
</comment>
<comment type="caution">
    <text evidence="3">The sequence shown here is derived from an EMBL/GenBank/DDBJ whole genome shotgun (WGS) entry which is preliminary data.</text>
</comment>
<dbReference type="Pfam" id="PF00112">
    <property type="entry name" value="Peptidase_C1"/>
    <property type="match status" value="1"/>
</dbReference>
<dbReference type="RefSeq" id="WP_168076206.1">
    <property type="nucleotide sequence ID" value="NZ_BAAAQJ010000022.1"/>
</dbReference>
<reference evidence="3" key="1">
    <citation type="submission" date="2021-01" db="EMBL/GenBank/DDBJ databases">
        <title>Whole genome shotgun sequence of Planosporangium flavigriseum NBRC 105377.</title>
        <authorList>
            <person name="Komaki H."/>
            <person name="Tamura T."/>
        </authorList>
    </citation>
    <scope>NUCLEOTIDE SEQUENCE</scope>
    <source>
        <strain evidence="3">NBRC 105377</strain>
    </source>
</reference>
<dbReference type="GO" id="GO:0008234">
    <property type="term" value="F:cysteine-type peptidase activity"/>
    <property type="evidence" value="ECO:0007669"/>
    <property type="project" value="InterPro"/>
</dbReference>
<accession>A0A8J3PK05</accession>
<dbReference type="InterPro" id="IPR025660">
    <property type="entry name" value="Pept_his_AS"/>
</dbReference>
<keyword evidence="4" id="KW-1185">Reference proteome</keyword>
<dbReference type="AlphaFoldDB" id="A0A8J3PK05"/>
<dbReference type="InterPro" id="IPR038765">
    <property type="entry name" value="Papain-like_cys_pep_sf"/>
</dbReference>
<evidence type="ECO:0000259" key="2">
    <source>
        <dbReference type="SMART" id="SM00645"/>
    </source>
</evidence>
<protein>
    <submittedName>
        <fullName evidence="3">Peptidase C1</fullName>
    </submittedName>
</protein>
<evidence type="ECO:0000313" key="4">
    <source>
        <dbReference type="Proteomes" id="UP000653674"/>
    </source>
</evidence>
<proteinExistence type="inferred from homology"/>
<dbReference type="EMBL" id="BONU01000001">
    <property type="protein sequence ID" value="GIG71689.1"/>
    <property type="molecule type" value="Genomic_DNA"/>
</dbReference>
<evidence type="ECO:0000313" key="3">
    <source>
        <dbReference type="EMBL" id="GIG71689.1"/>
    </source>
</evidence>
<dbReference type="GO" id="GO:0006508">
    <property type="term" value="P:proteolysis"/>
    <property type="evidence" value="ECO:0007669"/>
    <property type="project" value="InterPro"/>
</dbReference>
<dbReference type="CDD" id="cd02619">
    <property type="entry name" value="Peptidase_C1"/>
    <property type="match status" value="1"/>
</dbReference>
<dbReference type="InterPro" id="IPR000668">
    <property type="entry name" value="Peptidase_C1A_C"/>
</dbReference>
<dbReference type="Proteomes" id="UP000653674">
    <property type="component" value="Unassembled WGS sequence"/>
</dbReference>
<name>A0A8J3PK05_9ACTN</name>
<dbReference type="PANTHER" id="PTHR12411">
    <property type="entry name" value="CYSTEINE PROTEASE FAMILY C1-RELATED"/>
    <property type="match status" value="1"/>
</dbReference>
<dbReference type="SUPFAM" id="SSF54001">
    <property type="entry name" value="Cysteine proteinases"/>
    <property type="match status" value="1"/>
</dbReference>
<dbReference type="Gene3D" id="3.90.70.10">
    <property type="entry name" value="Cysteine proteinases"/>
    <property type="match status" value="1"/>
</dbReference>
<feature type="domain" description="Peptidase C1A papain C-terminal" evidence="2">
    <location>
        <begin position="36"/>
        <end position="255"/>
    </location>
</feature>
<dbReference type="InterPro" id="IPR013128">
    <property type="entry name" value="Peptidase_C1A"/>
</dbReference>
<gene>
    <name evidence="3" type="ORF">Pfl04_00930</name>
</gene>
<sequence>MTAPSPRKVQRYGWVPDLPDQRDHIFSAPPPVLATLPAAIDLRDQCPKEVYDQGNLGSCTANAIAAAFEFDLLRQGLADFMPSRLFVYYNERVKLGTVDVDSGAMIRDGIKSVAKQGVCTEVSWPYDISRFTVKPPQPCYDEALGNRATSYQRVRPTLSQLKGCLAAGFPIVFGFRVYESFESADVARTGVVPMPQADEQALGGHAVLAVGYDDASARFLVRNSWGAGWGQDGYFTMPYAYLTERGLSSDFWSILQVT</sequence>
<evidence type="ECO:0000256" key="1">
    <source>
        <dbReference type="ARBA" id="ARBA00008455"/>
    </source>
</evidence>